<dbReference type="PANTHER" id="PTHR38370">
    <property type="entry name" value="BETA-1,4-XYLOSIDASE"/>
    <property type="match status" value="1"/>
</dbReference>
<evidence type="ECO:0000313" key="1">
    <source>
        <dbReference type="EMBL" id="KAK9287123.1"/>
    </source>
</evidence>
<dbReference type="PANTHER" id="PTHR38370:SF1">
    <property type="entry name" value="BETA-1,4-XYLOSIDASE"/>
    <property type="match status" value="1"/>
</dbReference>
<comment type="caution">
    <text evidence="1">The sequence shown here is derived from an EMBL/GenBank/DDBJ whole genome shotgun (WGS) entry which is preliminary data.</text>
</comment>
<gene>
    <name evidence="1" type="ORF">L1049_015534</name>
</gene>
<dbReference type="AlphaFoldDB" id="A0AAP0X672"/>
<reference evidence="1 2" key="1">
    <citation type="journal article" date="2024" name="Plant J.">
        <title>Genome sequences and population genomics reveal climatic adaptation and genomic divergence between two closely related sweetgum species.</title>
        <authorList>
            <person name="Xu W.Q."/>
            <person name="Ren C.Q."/>
            <person name="Zhang X.Y."/>
            <person name="Comes H.P."/>
            <person name="Liu X.H."/>
            <person name="Li Y.G."/>
            <person name="Kettle C.J."/>
            <person name="Jalonen R."/>
            <person name="Gaisberger H."/>
            <person name="Ma Y.Z."/>
            <person name="Qiu Y.X."/>
        </authorList>
    </citation>
    <scope>NUCLEOTIDE SEQUENCE [LARGE SCALE GENOMIC DNA]</scope>
    <source>
        <strain evidence="1">Hangzhou</strain>
    </source>
</reference>
<proteinExistence type="predicted"/>
<dbReference type="Proteomes" id="UP001415857">
    <property type="component" value="Unassembled WGS sequence"/>
</dbReference>
<dbReference type="EMBL" id="JBBPBK010000004">
    <property type="protein sequence ID" value="KAK9287123.1"/>
    <property type="molecule type" value="Genomic_DNA"/>
</dbReference>
<evidence type="ECO:0000313" key="2">
    <source>
        <dbReference type="Proteomes" id="UP001415857"/>
    </source>
</evidence>
<accession>A0AAP0X672</accession>
<name>A0AAP0X672_LIQFO</name>
<sequence>MEGLIPFLLHALKKQRPHHSYRSLSEGSSRSYHVLMGPDSYEGASHRRARSEFEPPTVEFLEQRSGFEKNSVLANSTGSGLRQMGSYPYQVSKEPRMVKK</sequence>
<protein>
    <submittedName>
        <fullName evidence="1">Uncharacterized protein</fullName>
    </submittedName>
</protein>
<keyword evidence="2" id="KW-1185">Reference proteome</keyword>
<organism evidence="1 2">
    <name type="scientific">Liquidambar formosana</name>
    <name type="common">Formosan gum</name>
    <dbReference type="NCBI Taxonomy" id="63359"/>
    <lineage>
        <taxon>Eukaryota</taxon>
        <taxon>Viridiplantae</taxon>
        <taxon>Streptophyta</taxon>
        <taxon>Embryophyta</taxon>
        <taxon>Tracheophyta</taxon>
        <taxon>Spermatophyta</taxon>
        <taxon>Magnoliopsida</taxon>
        <taxon>eudicotyledons</taxon>
        <taxon>Gunneridae</taxon>
        <taxon>Pentapetalae</taxon>
        <taxon>Saxifragales</taxon>
        <taxon>Altingiaceae</taxon>
        <taxon>Liquidambar</taxon>
    </lineage>
</organism>